<comment type="caution">
    <text evidence="6">The sequence shown here is derived from an EMBL/GenBank/DDBJ whole genome shotgun (WGS) entry which is preliminary data.</text>
</comment>
<evidence type="ECO:0000313" key="7">
    <source>
        <dbReference type="Proteomes" id="UP001202134"/>
    </source>
</evidence>
<name>A0ABT0KNI4_9GAMM</name>
<feature type="transmembrane region" description="Helical" evidence="5">
    <location>
        <begin position="432"/>
        <end position="452"/>
    </location>
</feature>
<dbReference type="PROSITE" id="PS00678">
    <property type="entry name" value="WD_REPEATS_1"/>
    <property type="match status" value="1"/>
</dbReference>
<dbReference type="Proteomes" id="UP001202134">
    <property type="component" value="Unassembled WGS sequence"/>
</dbReference>
<dbReference type="RefSeq" id="WP_248955483.1">
    <property type="nucleotide sequence ID" value="NZ_JAKIKU010000004.1"/>
</dbReference>
<dbReference type="PROSITE" id="PS50082">
    <property type="entry name" value="WD_REPEATS_2"/>
    <property type="match status" value="1"/>
</dbReference>
<dbReference type="SUPFAM" id="SSF50978">
    <property type="entry name" value="WD40 repeat-like"/>
    <property type="match status" value="1"/>
</dbReference>
<dbReference type="InterPro" id="IPR015943">
    <property type="entry name" value="WD40/YVTN_repeat-like_dom_sf"/>
</dbReference>
<dbReference type="SMART" id="SM00320">
    <property type="entry name" value="WD40"/>
    <property type="match status" value="2"/>
</dbReference>
<keyword evidence="5" id="KW-1133">Transmembrane helix</keyword>
<keyword evidence="2" id="KW-0677">Repeat</keyword>
<organism evidence="6 7">
    <name type="scientific">Shewanella electrodiphila</name>
    <dbReference type="NCBI Taxonomy" id="934143"/>
    <lineage>
        <taxon>Bacteria</taxon>
        <taxon>Pseudomonadati</taxon>
        <taxon>Pseudomonadota</taxon>
        <taxon>Gammaproteobacteria</taxon>
        <taxon>Alteromonadales</taxon>
        <taxon>Shewanellaceae</taxon>
        <taxon>Shewanella</taxon>
    </lineage>
</organism>
<dbReference type="InterPro" id="IPR001680">
    <property type="entry name" value="WD40_rpt"/>
</dbReference>
<sequence length="767" mass="87243">MSSVVLGCYPAKTLAEVEKLSLCKIKLNNGYHVEWQNSHEFDLICEDEDIHQTLDIHEDKVTAVIPLQHKDNRDYFITIGLDHTVQVFRFYGEQVASLDEHDDVIIGVIELSDGQIITASKDDTLRFWDVKTGACYSTVEAKIDTLESVQFSAHQKQLAINEPDGVSICRFSGEQVVKLTGQKKPLKSLFQLNCDKWITWSEGENPTLWSDSGQILKRFNFDFSYENGFIQKVAEQQLLIKNANEQVSLWQTDGTLIDSHVESAEVTDLFNTLSKAIDQVEDHIAKYPSINHYKHLRNFIGNRNSRSFLIPSKELEEQKLEFENDAKQKEIWDFFHRPIPRELTTAMMREVKASRNAEKLLQQKVEEADAARQVHQKKRNFNKVVSLIMLLLTLVVGGVGAMLSTGADAPALFNQLMGQYIPELRPLGLDRVIMVCAGATSVPLLFCLIFLIKNRSQKSLQLQQAGNLTLLNSLLPEYCKLINRVKAHRAQLWKSVPLRKNRNLYSGESVNAIIQEVIDTKLEEEALHECSLTKKDIIYSNNEAIVLSDWAVIQSSERRDPWLKKLHPENEFSFWGDKNGSLVFAVQYIQFIFLAADKVALFTGFYDFINQKLIGKSSKSFFYKDVISVTKDDVERPQWFGKDTLSATNINLQVSSGDKLELTILTQESLNSIVEAANGQENKERVSNQSILKTLEARKKSILEDACMDEEEREEELDDIETQIKSMGEANIALDSKISTTKAFETIVNINQQLKLHKQGSHEETVS</sequence>
<evidence type="ECO:0000256" key="5">
    <source>
        <dbReference type="SAM" id="Phobius"/>
    </source>
</evidence>
<reference evidence="6 7" key="1">
    <citation type="submission" date="2022-01" db="EMBL/GenBank/DDBJ databases">
        <title>Whole genome-based taxonomy of the Shewanellaceae.</title>
        <authorList>
            <person name="Martin-Rodriguez A.J."/>
        </authorList>
    </citation>
    <scope>NUCLEOTIDE SEQUENCE [LARGE SCALE GENOMIC DNA]</scope>
    <source>
        <strain evidence="6 7">DSM 24955</strain>
    </source>
</reference>
<dbReference type="InterPro" id="IPR036322">
    <property type="entry name" value="WD40_repeat_dom_sf"/>
</dbReference>
<accession>A0ABT0KNI4</accession>
<gene>
    <name evidence="6" type="ORF">L2737_08770</name>
</gene>
<dbReference type="EMBL" id="JAKIKU010000004">
    <property type="protein sequence ID" value="MCL1045417.1"/>
    <property type="molecule type" value="Genomic_DNA"/>
</dbReference>
<feature type="transmembrane region" description="Helical" evidence="5">
    <location>
        <begin position="384"/>
        <end position="403"/>
    </location>
</feature>
<keyword evidence="4" id="KW-0175">Coiled coil</keyword>
<evidence type="ECO:0000313" key="6">
    <source>
        <dbReference type="EMBL" id="MCL1045417.1"/>
    </source>
</evidence>
<feature type="coiled-coil region" evidence="4">
    <location>
        <begin position="703"/>
        <end position="730"/>
    </location>
</feature>
<keyword evidence="7" id="KW-1185">Reference proteome</keyword>
<evidence type="ECO:0000256" key="4">
    <source>
        <dbReference type="SAM" id="Coils"/>
    </source>
</evidence>
<dbReference type="PANTHER" id="PTHR22847">
    <property type="entry name" value="WD40 REPEAT PROTEIN"/>
    <property type="match status" value="1"/>
</dbReference>
<evidence type="ECO:0000256" key="3">
    <source>
        <dbReference type="PROSITE-ProRule" id="PRU00221"/>
    </source>
</evidence>
<keyword evidence="1 3" id="KW-0853">WD repeat</keyword>
<feature type="repeat" description="WD" evidence="3">
    <location>
        <begin position="98"/>
        <end position="138"/>
    </location>
</feature>
<dbReference type="InterPro" id="IPR019775">
    <property type="entry name" value="WD40_repeat_CS"/>
</dbReference>
<keyword evidence="5" id="KW-0812">Transmembrane</keyword>
<dbReference type="PANTHER" id="PTHR22847:SF637">
    <property type="entry name" value="WD REPEAT DOMAIN 5B"/>
    <property type="match status" value="1"/>
</dbReference>
<dbReference type="Gene3D" id="2.130.10.10">
    <property type="entry name" value="YVTN repeat-like/Quinoprotein amine dehydrogenase"/>
    <property type="match status" value="1"/>
</dbReference>
<keyword evidence="5" id="KW-0472">Membrane</keyword>
<evidence type="ECO:0000256" key="1">
    <source>
        <dbReference type="ARBA" id="ARBA00022574"/>
    </source>
</evidence>
<evidence type="ECO:0000256" key="2">
    <source>
        <dbReference type="ARBA" id="ARBA00022737"/>
    </source>
</evidence>
<protein>
    <submittedName>
        <fullName evidence="6">Uncharacterized protein</fullName>
    </submittedName>
</protein>
<proteinExistence type="predicted"/>